<proteinExistence type="predicted"/>
<keyword evidence="3" id="KW-1185">Reference proteome</keyword>
<feature type="compositionally biased region" description="Basic and acidic residues" evidence="1">
    <location>
        <begin position="45"/>
        <end position="60"/>
    </location>
</feature>
<reference evidence="2 3" key="1">
    <citation type="submission" date="2019-02" db="EMBL/GenBank/DDBJ databases">
        <title>Genome sequencing of the rare red list fungi Dentipellis fragilis.</title>
        <authorList>
            <person name="Buettner E."/>
            <person name="Kellner H."/>
        </authorList>
    </citation>
    <scope>NUCLEOTIDE SEQUENCE [LARGE SCALE GENOMIC DNA]</scope>
    <source>
        <strain evidence="2 3">DSM 105465</strain>
    </source>
</reference>
<evidence type="ECO:0000256" key="1">
    <source>
        <dbReference type="SAM" id="MobiDB-lite"/>
    </source>
</evidence>
<dbReference type="Proteomes" id="UP000298327">
    <property type="component" value="Unassembled WGS sequence"/>
</dbReference>
<feature type="region of interest" description="Disordered" evidence="1">
    <location>
        <begin position="186"/>
        <end position="247"/>
    </location>
</feature>
<evidence type="ECO:0000313" key="3">
    <source>
        <dbReference type="Proteomes" id="UP000298327"/>
    </source>
</evidence>
<sequence>MENAPEAPSAESSSRGRGRGRGRSRGGLGKYLRARGRGRGGGRPAEFREKLVLEGERPEHLDEEEAEELTKKYSRRQLGSNADRYVEPEPELGSDGEEIVEPEVDLSHFLERQKQEDKPAAALVSLPDEDDEEVDHSLAHISAKAKSPELQSRKGKVQQIEWDAGLEEMSREKAVAEAHWDLKSRFRAKAAQQKGRPVSRGAASARQDRRQAEKSHTTEAPPLRTEPEKPLRNGKGQMEDFLDDLLS</sequence>
<name>A0A4Y9YLM9_9AGAM</name>
<feature type="region of interest" description="Disordered" evidence="1">
    <location>
        <begin position="1"/>
        <end position="99"/>
    </location>
</feature>
<dbReference type="EMBL" id="SEOQ01000488">
    <property type="protein sequence ID" value="TFY61869.1"/>
    <property type="molecule type" value="Genomic_DNA"/>
</dbReference>
<protein>
    <submittedName>
        <fullName evidence="2">Uncharacterized protein</fullName>
    </submittedName>
</protein>
<accession>A0A4Y9YLM9</accession>
<feature type="compositionally biased region" description="Acidic residues" evidence="1">
    <location>
        <begin position="88"/>
        <end position="99"/>
    </location>
</feature>
<feature type="compositionally biased region" description="Basic and acidic residues" evidence="1">
    <location>
        <begin position="206"/>
        <end position="217"/>
    </location>
</feature>
<organism evidence="2 3">
    <name type="scientific">Dentipellis fragilis</name>
    <dbReference type="NCBI Taxonomy" id="205917"/>
    <lineage>
        <taxon>Eukaryota</taxon>
        <taxon>Fungi</taxon>
        <taxon>Dikarya</taxon>
        <taxon>Basidiomycota</taxon>
        <taxon>Agaricomycotina</taxon>
        <taxon>Agaricomycetes</taxon>
        <taxon>Russulales</taxon>
        <taxon>Hericiaceae</taxon>
        <taxon>Dentipellis</taxon>
    </lineage>
</organism>
<comment type="caution">
    <text evidence="2">The sequence shown here is derived from an EMBL/GenBank/DDBJ whole genome shotgun (WGS) entry which is preliminary data.</text>
</comment>
<evidence type="ECO:0000313" key="2">
    <source>
        <dbReference type="EMBL" id="TFY61869.1"/>
    </source>
</evidence>
<dbReference type="OrthoDB" id="2505473at2759"/>
<gene>
    <name evidence="2" type="ORF">EVG20_g6897</name>
</gene>
<dbReference type="AlphaFoldDB" id="A0A4Y9YLM9"/>